<dbReference type="EMBL" id="LXQA010862720">
    <property type="protein sequence ID" value="MCI74526.1"/>
    <property type="molecule type" value="Genomic_DNA"/>
</dbReference>
<accession>A0A392UPY8</accession>
<sequence>MSLLHHLVVIKISSGKRERQKVRKRSSTETM</sequence>
<comment type="caution">
    <text evidence="1">The sequence shown here is derived from an EMBL/GenBank/DDBJ whole genome shotgun (WGS) entry which is preliminary data.</text>
</comment>
<protein>
    <submittedName>
        <fullName evidence="1">Uncharacterized protein</fullName>
    </submittedName>
</protein>
<feature type="non-terminal residue" evidence="1">
    <location>
        <position position="31"/>
    </location>
</feature>
<dbReference type="Proteomes" id="UP000265520">
    <property type="component" value="Unassembled WGS sequence"/>
</dbReference>
<dbReference type="AlphaFoldDB" id="A0A392UPY8"/>
<proteinExistence type="predicted"/>
<evidence type="ECO:0000313" key="2">
    <source>
        <dbReference type="Proteomes" id="UP000265520"/>
    </source>
</evidence>
<organism evidence="1 2">
    <name type="scientific">Trifolium medium</name>
    <dbReference type="NCBI Taxonomy" id="97028"/>
    <lineage>
        <taxon>Eukaryota</taxon>
        <taxon>Viridiplantae</taxon>
        <taxon>Streptophyta</taxon>
        <taxon>Embryophyta</taxon>
        <taxon>Tracheophyta</taxon>
        <taxon>Spermatophyta</taxon>
        <taxon>Magnoliopsida</taxon>
        <taxon>eudicotyledons</taxon>
        <taxon>Gunneridae</taxon>
        <taxon>Pentapetalae</taxon>
        <taxon>rosids</taxon>
        <taxon>fabids</taxon>
        <taxon>Fabales</taxon>
        <taxon>Fabaceae</taxon>
        <taxon>Papilionoideae</taxon>
        <taxon>50 kb inversion clade</taxon>
        <taxon>NPAAA clade</taxon>
        <taxon>Hologalegina</taxon>
        <taxon>IRL clade</taxon>
        <taxon>Trifolieae</taxon>
        <taxon>Trifolium</taxon>
    </lineage>
</organism>
<reference evidence="1 2" key="1">
    <citation type="journal article" date="2018" name="Front. Plant Sci.">
        <title>Red Clover (Trifolium pratense) and Zigzag Clover (T. medium) - A Picture of Genomic Similarities and Differences.</title>
        <authorList>
            <person name="Dluhosova J."/>
            <person name="Istvanek J."/>
            <person name="Nedelnik J."/>
            <person name="Repkova J."/>
        </authorList>
    </citation>
    <scope>NUCLEOTIDE SEQUENCE [LARGE SCALE GENOMIC DNA]</scope>
    <source>
        <strain evidence="2">cv. 10/8</strain>
        <tissue evidence="1">Leaf</tissue>
    </source>
</reference>
<name>A0A392UPY8_9FABA</name>
<keyword evidence="2" id="KW-1185">Reference proteome</keyword>
<evidence type="ECO:0000313" key="1">
    <source>
        <dbReference type="EMBL" id="MCI74526.1"/>
    </source>
</evidence>